<dbReference type="EnsemblPlants" id="KRH37153">
    <property type="protein sequence ID" value="KRH37153"/>
    <property type="gene ID" value="GLYMA_09G048000"/>
</dbReference>
<keyword evidence="3" id="KW-1185">Reference proteome</keyword>
<reference evidence="1" key="3">
    <citation type="submission" date="2018-07" db="EMBL/GenBank/DDBJ databases">
        <title>WGS assembly of Glycine max.</title>
        <authorList>
            <person name="Schmutz J."/>
            <person name="Cannon S."/>
            <person name="Schlueter J."/>
            <person name="Ma J."/>
            <person name="Mitros T."/>
            <person name="Nelson W."/>
            <person name="Hyten D."/>
            <person name="Song Q."/>
            <person name="Thelen J."/>
            <person name="Cheng J."/>
            <person name="Xu D."/>
            <person name="Hellsten U."/>
            <person name="May G."/>
            <person name="Yu Y."/>
            <person name="Sakurai T."/>
            <person name="Umezawa T."/>
            <person name="Bhattacharyya M."/>
            <person name="Sandhu D."/>
            <person name="Valliyodan B."/>
            <person name="Lindquist E."/>
            <person name="Peto M."/>
            <person name="Grant D."/>
            <person name="Shu S."/>
            <person name="Goodstein D."/>
            <person name="Barry K."/>
            <person name="Futrell-Griggs M."/>
            <person name="Abernathy B."/>
            <person name="Du J."/>
            <person name="Tian Z."/>
            <person name="Zhu L."/>
            <person name="Gill N."/>
            <person name="Joshi T."/>
            <person name="Libault M."/>
            <person name="Sethuraman A."/>
            <person name="Zhang X."/>
            <person name="Shinozaki K."/>
            <person name="Nguyen H."/>
            <person name="Wing R."/>
            <person name="Cregan P."/>
            <person name="Specht J."/>
            <person name="Grimwood J."/>
            <person name="Rokhsar D."/>
            <person name="Stacey G."/>
            <person name="Shoemaker R."/>
            <person name="Jackson S."/>
        </authorList>
    </citation>
    <scope>NUCLEOTIDE SEQUENCE</scope>
    <source>
        <tissue evidence="1">Callus</tissue>
    </source>
</reference>
<evidence type="ECO:0000313" key="2">
    <source>
        <dbReference type="EnsemblPlants" id="KRH37153"/>
    </source>
</evidence>
<evidence type="ECO:0000313" key="1">
    <source>
        <dbReference type="EMBL" id="KRH37153.1"/>
    </source>
</evidence>
<dbReference type="Gramene" id="KRH37153">
    <property type="protein sequence ID" value="KRH37153"/>
    <property type="gene ID" value="GLYMA_09G048000"/>
</dbReference>
<gene>
    <name evidence="1" type="ORF">GLYMA_09G048000</name>
</gene>
<reference evidence="1 2" key="1">
    <citation type="journal article" date="2010" name="Nature">
        <title>Genome sequence of the palaeopolyploid soybean.</title>
        <authorList>
            <person name="Schmutz J."/>
            <person name="Cannon S.B."/>
            <person name="Schlueter J."/>
            <person name="Ma J."/>
            <person name="Mitros T."/>
            <person name="Nelson W."/>
            <person name="Hyten D.L."/>
            <person name="Song Q."/>
            <person name="Thelen J.J."/>
            <person name="Cheng J."/>
            <person name="Xu D."/>
            <person name="Hellsten U."/>
            <person name="May G.D."/>
            <person name="Yu Y."/>
            <person name="Sakurai T."/>
            <person name="Umezawa T."/>
            <person name="Bhattacharyya M.K."/>
            <person name="Sandhu D."/>
            <person name="Valliyodan B."/>
            <person name="Lindquist E."/>
            <person name="Peto M."/>
            <person name="Grant D."/>
            <person name="Shu S."/>
            <person name="Goodstein D."/>
            <person name="Barry K."/>
            <person name="Futrell-Griggs M."/>
            <person name="Abernathy B."/>
            <person name="Du J."/>
            <person name="Tian Z."/>
            <person name="Zhu L."/>
            <person name="Gill N."/>
            <person name="Joshi T."/>
            <person name="Libault M."/>
            <person name="Sethuraman A."/>
            <person name="Zhang X.-C."/>
            <person name="Shinozaki K."/>
            <person name="Nguyen H.T."/>
            <person name="Wing R.A."/>
            <person name="Cregan P."/>
            <person name="Specht J."/>
            <person name="Grimwood J."/>
            <person name="Rokhsar D."/>
            <person name="Stacey G."/>
            <person name="Shoemaker R.C."/>
            <person name="Jackson S.A."/>
        </authorList>
    </citation>
    <scope>NUCLEOTIDE SEQUENCE [LARGE SCALE GENOMIC DNA]</scope>
    <source>
        <strain evidence="2">cv. Williams 82</strain>
        <tissue evidence="1">Callus</tissue>
    </source>
</reference>
<name>A0A0R0I3Y6_SOYBN</name>
<reference evidence="2" key="2">
    <citation type="submission" date="2018-02" db="UniProtKB">
        <authorList>
            <consortium name="EnsemblPlants"/>
        </authorList>
    </citation>
    <scope>IDENTIFICATION</scope>
    <source>
        <strain evidence="2">Williams 82</strain>
    </source>
</reference>
<proteinExistence type="predicted"/>
<accession>A0A0R0I3Y6</accession>
<sequence>MERDRLKSQKGIELYKIEKSDTEKEASLTTNLALIALTSLFDLAFIDRSDLLDHYSVEKYERPQNHLIL</sequence>
<protein>
    <submittedName>
        <fullName evidence="1 2">Uncharacterized protein</fullName>
    </submittedName>
</protein>
<organism evidence="1">
    <name type="scientific">Glycine max</name>
    <name type="common">Soybean</name>
    <name type="synonym">Glycine hispida</name>
    <dbReference type="NCBI Taxonomy" id="3847"/>
    <lineage>
        <taxon>Eukaryota</taxon>
        <taxon>Viridiplantae</taxon>
        <taxon>Streptophyta</taxon>
        <taxon>Embryophyta</taxon>
        <taxon>Tracheophyta</taxon>
        <taxon>Spermatophyta</taxon>
        <taxon>Magnoliopsida</taxon>
        <taxon>eudicotyledons</taxon>
        <taxon>Gunneridae</taxon>
        <taxon>Pentapetalae</taxon>
        <taxon>rosids</taxon>
        <taxon>fabids</taxon>
        <taxon>Fabales</taxon>
        <taxon>Fabaceae</taxon>
        <taxon>Papilionoideae</taxon>
        <taxon>50 kb inversion clade</taxon>
        <taxon>NPAAA clade</taxon>
        <taxon>indigoferoid/millettioid clade</taxon>
        <taxon>Phaseoleae</taxon>
        <taxon>Glycine</taxon>
        <taxon>Glycine subgen. Soja</taxon>
    </lineage>
</organism>
<dbReference type="EMBL" id="CM000842">
    <property type="protein sequence ID" value="KRH37153.1"/>
    <property type="molecule type" value="Genomic_DNA"/>
</dbReference>
<dbReference type="AlphaFoldDB" id="A0A0R0I3Y6"/>
<dbReference type="Proteomes" id="UP000008827">
    <property type="component" value="Chromosome 9"/>
</dbReference>
<evidence type="ECO:0000313" key="3">
    <source>
        <dbReference type="Proteomes" id="UP000008827"/>
    </source>
</evidence>
<dbReference type="InParanoid" id="A0A0R0I3Y6"/>